<comment type="caution">
    <text evidence="5">The sequence shown here is derived from an EMBL/GenBank/DDBJ whole genome shotgun (WGS) entry which is preliminary data.</text>
</comment>
<keyword evidence="1" id="KW-0678">Repressor</keyword>
<dbReference type="Proteomes" id="UP000441585">
    <property type="component" value="Unassembled WGS sequence"/>
</dbReference>
<accession>A0A6I2M2X9</accession>
<reference evidence="5 6" key="1">
    <citation type="submission" date="2019-11" db="EMBL/GenBank/DDBJ databases">
        <title>Bacillus idriensis genome.</title>
        <authorList>
            <person name="Konopka E.N."/>
            <person name="Newman J.D."/>
        </authorList>
    </citation>
    <scope>NUCLEOTIDE SEQUENCE [LARGE SCALE GENOMIC DNA]</scope>
    <source>
        <strain evidence="5 6">DSM 19097</strain>
    </source>
</reference>
<keyword evidence="6" id="KW-1185">Reference proteome</keyword>
<dbReference type="PANTHER" id="PTHR43479:SF21">
    <property type="entry name" value="TRANSCRIPTIONAL REGULATOR, TETR FAMILY"/>
    <property type="match status" value="1"/>
</dbReference>
<dbReference type="AlphaFoldDB" id="A0A6I2M2X9"/>
<feature type="DNA-binding region" description="H-T-H motif" evidence="3">
    <location>
        <begin position="32"/>
        <end position="51"/>
    </location>
</feature>
<feature type="domain" description="HTH tetR-type" evidence="4">
    <location>
        <begin position="9"/>
        <end position="69"/>
    </location>
</feature>
<proteinExistence type="predicted"/>
<dbReference type="GO" id="GO:0003677">
    <property type="term" value="F:DNA binding"/>
    <property type="evidence" value="ECO:0007669"/>
    <property type="project" value="UniProtKB-UniRule"/>
</dbReference>
<dbReference type="SUPFAM" id="SSF46689">
    <property type="entry name" value="Homeodomain-like"/>
    <property type="match status" value="1"/>
</dbReference>
<evidence type="ECO:0000256" key="2">
    <source>
        <dbReference type="ARBA" id="ARBA00023125"/>
    </source>
</evidence>
<dbReference type="Pfam" id="PF00440">
    <property type="entry name" value="TetR_N"/>
    <property type="match status" value="1"/>
</dbReference>
<evidence type="ECO:0000313" key="6">
    <source>
        <dbReference type="Proteomes" id="UP000441585"/>
    </source>
</evidence>
<organism evidence="5 6">
    <name type="scientific">Metabacillus idriensis</name>
    <dbReference type="NCBI Taxonomy" id="324768"/>
    <lineage>
        <taxon>Bacteria</taxon>
        <taxon>Bacillati</taxon>
        <taxon>Bacillota</taxon>
        <taxon>Bacilli</taxon>
        <taxon>Bacillales</taxon>
        <taxon>Bacillaceae</taxon>
        <taxon>Metabacillus</taxon>
    </lineage>
</organism>
<dbReference type="EMBL" id="WKKF01000001">
    <property type="protein sequence ID" value="MRX52430.1"/>
    <property type="molecule type" value="Genomic_DNA"/>
</dbReference>
<dbReference type="RefSeq" id="WP_070877175.1">
    <property type="nucleotide sequence ID" value="NZ_CAJFZX010000002.1"/>
</dbReference>
<name>A0A6I2M2X9_9BACI</name>
<dbReference type="PANTHER" id="PTHR43479">
    <property type="entry name" value="ACREF/ENVCD OPERON REPRESSOR-RELATED"/>
    <property type="match status" value="1"/>
</dbReference>
<dbReference type="PROSITE" id="PS50977">
    <property type="entry name" value="HTH_TETR_2"/>
    <property type="match status" value="1"/>
</dbReference>
<dbReference type="Gene3D" id="1.10.357.10">
    <property type="entry name" value="Tetracycline Repressor, domain 2"/>
    <property type="match status" value="1"/>
</dbReference>
<protein>
    <submittedName>
        <fullName evidence="5">TetR family transcriptional regulator</fullName>
    </submittedName>
</protein>
<sequence>MNGFERRKQTKMEQIQKAAFQLFSQYGINKVNIQEIAAAANVSQVTIYNYFGSKDALAIQVIKSFFQEQIDFYTDLFKMNIPFQEKMEKLVEQKIAHSKAIGPELLEYMMADEGEIKQIMTDFTVNQSMPLFKSFIESGKKEGHIRDELSFETIMFYFNMFASEVYKHPEFILDHKDRNKMTKEFLHLFFYGLTGK</sequence>
<evidence type="ECO:0000259" key="4">
    <source>
        <dbReference type="PROSITE" id="PS50977"/>
    </source>
</evidence>
<gene>
    <name evidence="5" type="ORF">GJU41_00475</name>
</gene>
<dbReference type="PRINTS" id="PR00455">
    <property type="entry name" value="HTHTETR"/>
</dbReference>
<evidence type="ECO:0000256" key="1">
    <source>
        <dbReference type="ARBA" id="ARBA00022491"/>
    </source>
</evidence>
<dbReference type="InterPro" id="IPR050624">
    <property type="entry name" value="HTH-type_Tx_Regulator"/>
</dbReference>
<dbReference type="InterPro" id="IPR001647">
    <property type="entry name" value="HTH_TetR"/>
</dbReference>
<evidence type="ECO:0000256" key="3">
    <source>
        <dbReference type="PROSITE-ProRule" id="PRU00335"/>
    </source>
</evidence>
<dbReference type="InterPro" id="IPR009057">
    <property type="entry name" value="Homeodomain-like_sf"/>
</dbReference>
<evidence type="ECO:0000313" key="5">
    <source>
        <dbReference type="EMBL" id="MRX52430.1"/>
    </source>
</evidence>
<keyword evidence="2 3" id="KW-0238">DNA-binding</keyword>